<keyword evidence="4" id="KW-1185">Reference proteome</keyword>
<sequence>RANLGPLTTAFALPSHCSRVAISGTNAIRGQTCRAKGTGTAEDDTGCWPRATAYPTAAVGASSVQGLGFYSPGVMCPTGYATACSQVIATGAAPQVTGAPVPNFAFQFPLIAGETAIGCCPGGYQCAMQGGAQTCHQIATSTALDAMTCEGAVIKNLDAFQVPFTAEGKQVQKVDMWAPLIQINHMLTDLPASTSIIVTPTPSSTPASSTATVMTNASATDPEPAPPMPTGAKVGIAFLPIAAAAMLITWALYRWHRKNNDKPVEEPEYLSKGPEVSGPDPSPY</sequence>
<proteinExistence type="predicted"/>
<name>A0A6A5U925_9PLEO</name>
<organism evidence="3 4">
    <name type="scientific">Byssothecium circinans</name>
    <dbReference type="NCBI Taxonomy" id="147558"/>
    <lineage>
        <taxon>Eukaryota</taxon>
        <taxon>Fungi</taxon>
        <taxon>Dikarya</taxon>
        <taxon>Ascomycota</taxon>
        <taxon>Pezizomycotina</taxon>
        <taxon>Dothideomycetes</taxon>
        <taxon>Pleosporomycetidae</taxon>
        <taxon>Pleosporales</taxon>
        <taxon>Massarineae</taxon>
        <taxon>Massarinaceae</taxon>
        <taxon>Byssothecium</taxon>
    </lineage>
</organism>
<protein>
    <submittedName>
        <fullName evidence="3">Uncharacterized protein</fullName>
    </submittedName>
</protein>
<feature type="region of interest" description="Disordered" evidence="1">
    <location>
        <begin position="201"/>
        <end position="225"/>
    </location>
</feature>
<dbReference type="AlphaFoldDB" id="A0A6A5U925"/>
<feature type="non-terminal residue" evidence="3">
    <location>
        <position position="284"/>
    </location>
</feature>
<dbReference type="Proteomes" id="UP000800035">
    <property type="component" value="Unassembled WGS sequence"/>
</dbReference>
<evidence type="ECO:0000256" key="2">
    <source>
        <dbReference type="SAM" id="Phobius"/>
    </source>
</evidence>
<feature type="non-terminal residue" evidence="3">
    <location>
        <position position="1"/>
    </location>
</feature>
<dbReference type="EMBL" id="ML976989">
    <property type="protein sequence ID" value="KAF1957617.1"/>
    <property type="molecule type" value="Genomic_DNA"/>
</dbReference>
<accession>A0A6A5U925</accession>
<gene>
    <name evidence="3" type="ORF">CC80DRAFT_392581</name>
</gene>
<dbReference type="OrthoDB" id="5429716at2759"/>
<evidence type="ECO:0000256" key="1">
    <source>
        <dbReference type="SAM" id="MobiDB-lite"/>
    </source>
</evidence>
<evidence type="ECO:0000313" key="4">
    <source>
        <dbReference type="Proteomes" id="UP000800035"/>
    </source>
</evidence>
<feature type="compositionally biased region" description="Low complexity" evidence="1">
    <location>
        <begin position="201"/>
        <end position="213"/>
    </location>
</feature>
<feature type="region of interest" description="Disordered" evidence="1">
    <location>
        <begin position="262"/>
        <end position="284"/>
    </location>
</feature>
<evidence type="ECO:0000313" key="3">
    <source>
        <dbReference type="EMBL" id="KAF1957617.1"/>
    </source>
</evidence>
<feature type="transmembrane region" description="Helical" evidence="2">
    <location>
        <begin position="234"/>
        <end position="253"/>
    </location>
</feature>
<keyword evidence="2" id="KW-1133">Transmembrane helix</keyword>
<keyword evidence="2" id="KW-0812">Transmembrane</keyword>
<keyword evidence="2" id="KW-0472">Membrane</keyword>
<reference evidence="3" key="1">
    <citation type="journal article" date="2020" name="Stud. Mycol.">
        <title>101 Dothideomycetes genomes: a test case for predicting lifestyles and emergence of pathogens.</title>
        <authorList>
            <person name="Haridas S."/>
            <person name="Albert R."/>
            <person name="Binder M."/>
            <person name="Bloem J."/>
            <person name="Labutti K."/>
            <person name="Salamov A."/>
            <person name="Andreopoulos B."/>
            <person name="Baker S."/>
            <person name="Barry K."/>
            <person name="Bills G."/>
            <person name="Bluhm B."/>
            <person name="Cannon C."/>
            <person name="Castanera R."/>
            <person name="Culley D."/>
            <person name="Daum C."/>
            <person name="Ezra D."/>
            <person name="Gonzalez J."/>
            <person name="Henrissat B."/>
            <person name="Kuo A."/>
            <person name="Liang C."/>
            <person name="Lipzen A."/>
            <person name="Lutzoni F."/>
            <person name="Magnuson J."/>
            <person name="Mondo S."/>
            <person name="Nolan M."/>
            <person name="Ohm R."/>
            <person name="Pangilinan J."/>
            <person name="Park H.-J."/>
            <person name="Ramirez L."/>
            <person name="Alfaro M."/>
            <person name="Sun H."/>
            <person name="Tritt A."/>
            <person name="Yoshinaga Y."/>
            <person name="Zwiers L.-H."/>
            <person name="Turgeon B."/>
            <person name="Goodwin S."/>
            <person name="Spatafora J."/>
            <person name="Crous P."/>
            <person name="Grigoriev I."/>
        </authorList>
    </citation>
    <scope>NUCLEOTIDE SEQUENCE</scope>
    <source>
        <strain evidence="3">CBS 675.92</strain>
    </source>
</reference>